<dbReference type="PANTHER" id="PTHR42988">
    <property type="entry name" value="PHOSPHOHYDROLASE"/>
    <property type="match status" value="1"/>
</dbReference>
<organism evidence="6 7">
    <name type="scientific">Thioalkalivibrio versutus</name>
    <dbReference type="NCBI Taxonomy" id="106634"/>
    <lineage>
        <taxon>Bacteria</taxon>
        <taxon>Pseudomonadati</taxon>
        <taxon>Pseudomonadota</taxon>
        <taxon>Gammaproteobacteria</taxon>
        <taxon>Chromatiales</taxon>
        <taxon>Ectothiorhodospiraceae</taxon>
        <taxon>Thioalkalivibrio</taxon>
    </lineage>
</organism>
<name>A0A0G3G4D6_9GAMM</name>
<keyword evidence="7" id="KW-1185">Reference proteome</keyword>
<accession>A0A0G3G4D6</accession>
<dbReference type="GO" id="GO:0046872">
    <property type="term" value="F:metal ion binding"/>
    <property type="evidence" value="ECO:0007669"/>
    <property type="project" value="UniProtKB-KW"/>
</dbReference>
<dbReference type="Pfam" id="PF00149">
    <property type="entry name" value="Metallophos"/>
    <property type="match status" value="1"/>
</dbReference>
<keyword evidence="3" id="KW-0408">Iron</keyword>
<keyword evidence="2" id="KW-0378">Hydrolase</keyword>
<sequence>MQHILQISDTHLGREPGPIRPGYPDSDRQLARVLETLRRNEARPDLLWLTGDLAEDPDPAAYTRLLAMLDEHAKGWPLAGLAGNHDDWTLLHRAFTGAGHALDSHRLLGDWLLVGINSAVAGQASGRIEPAELSRLDQVLTAHPDHWGMVAVHHPVVPIGSAWMDRIGLTNPGDLFAILDHHPRVRACLFGHIHQDFRAERQGVELLGCPSTCVQFAPGSEQFALDTEHAGYRVLALHADGRIDTRVERISDEFPEARA</sequence>
<dbReference type="InterPro" id="IPR004843">
    <property type="entry name" value="Calcineurin-like_PHP"/>
</dbReference>
<dbReference type="EMBL" id="CP011367">
    <property type="protein sequence ID" value="AKJ96103.1"/>
    <property type="molecule type" value="Genomic_DNA"/>
</dbReference>
<dbReference type="InterPro" id="IPR050884">
    <property type="entry name" value="CNP_phosphodiesterase-III"/>
</dbReference>
<dbReference type="SUPFAM" id="SSF56300">
    <property type="entry name" value="Metallo-dependent phosphatases"/>
    <property type="match status" value="1"/>
</dbReference>
<reference evidence="6 7" key="1">
    <citation type="submission" date="2015-04" db="EMBL/GenBank/DDBJ databases">
        <title>Complete Sequence for the Genome of the Thioalkalivibrio versutus D301.</title>
        <authorList>
            <person name="Mu T."/>
            <person name="Zhou J."/>
            <person name="Xu X."/>
        </authorList>
    </citation>
    <scope>NUCLEOTIDE SEQUENCE [LARGE SCALE GENOMIC DNA]</scope>
    <source>
        <strain evidence="6 7">D301</strain>
    </source>
</reference>
<protein>
    <submittedName>
        <fullName evidence="6">Phosphoesterase</fullName>
    </submittedName>
</protein>
<evidence type="ECO:0000259" key="5">
    <source>
        <dbReference type="Pfam" id="PF00149"/>
    </source>
</evidence>
<feature type="domain" description="Calcineurin-like phosphoesterase" evidence="5">
    <location>
        <begin position="3"/>
        <end position="195"/>
    </location>
</feature>
<dbReference type="RefSeq" id="WP_047251720.1">
    <property type="nucleotide sequence ID" value="NZ_CP011367.1"/>
</dbReference>
<evidence type="ECO:0000256" key="3">
    <source>
        <dbReference type="ARBA" id="ARBA00023004"/>
    </source>
</evidence>
<evidence type="ECO:0000256" key="1">
    <source>
        <dbReference type="ARBA" id="ARBA00022723"/>
    </source>
</evidence>
<dbReference type="Proteomes" id="UP000064201">
    <property type="component" value="Chromosome"/>
</dbReference>
<gene>
    <name evidence="6" type="ORF">TVD_12390</name>
</gene>
<evidence type="ECO:0000313" key="6">
    <source>
        <dbReference type="EMBL" id="AKJ96103.1"/>
    </source>
</evidence>
<keyword evidence="1" id="KW-0479">Metal-binding</keyword>
<evidence type="ECO:0000313" key="7">
    <source>
        <dbReference type="Proteomes" id="UP000064201"/>
    </source>
</evidence>
<evidence type="ECO:0000256" key="2">
    <source>
        <dbReference type="ARBA" id="ARBA00022801"/>
    </source>
</evidence>
<dbReference type="KEGG" id="tvr:TVD_12390"/>
<comment type="similarity">
    <text evidence="4">Belongs to the cyclic nucleotide phosphodiesterase class-III family.</text>
</comment>
<dbReference type="STRING" id="106634.TVD_12390"/>
<dbReference type="AlphaFoldDB" id="A0A0G3G4D6"/>
<evidence type="ECO:0000256" key="4">
    <source>
        <dbReference type="ARBA" id="ARBA00025742"/>
    </source>
</evidence>
<dbReference type="GO" id="GO:0016787">
    <property type="term" value="F:hydrolase activity"/>
    <property type="evidence" value="ECO:0007669"/>
    <property type="project" value="UniProtKB-KW"/>
</dbReference>
<proteinExistence type="inferred from homology"/>
<dbReference type="Gene3D" id="3.60.21.10">
    <property type="match status" value="1"/>
</dbReference>
<dbReference type="PATRIC" id="fig|106634.4.peg.2526"/>
<dbReference type="OrthoDB" id="9784378at2"/>
<dbReference type="PANTHER" id="PTHR42988:SF2">
    <property type="entry name" value="CYCLIC NUCLEOTIDE PHOSPHODIESTERASE CBUA0032-RELATED"/>
    <property type="match status" value="1"/>
</dbReference>
<dbReference type="InterPro" id="IPR029052">
    <property type="entry name" value="Metallo-depent_PP-like"/>
</dbReference>